<sequence length="124" mass="14001">MGFIVRNTELFLPKLLLYSDCIGVHKGLILVAKFEDLLSSNEGGETETSESCAVCLSEFEGEDKIRQFTNCCHILDRWMDHDQKTCPLCRTPYIPDEMQKAFNERLWAASGILEFYGGAGGVWT</sequence>
<gene>
    <name evidence="4" type="ORF">GIB67_022442</name>
</gene>
<keyword evidence="1" id="KW-0479">Metal-binding</keyword>
<evidence type="ECO:0000313" key="4">
    <source>
        <dbReference type="EMBL" id="KAF6158362.1"/>
    </source>
</evidence>
<keyword evidence="2" id="KW-0863">Zinc-finger</keyword>
<reference evidence="4 5" key="1">
    <citation type="journal article" date="2020" name="IScience">
        <title>Genome Sequencing of the Endangered Kingdonia uniflora (Circaeasteraceae, Ranunculales) Reveals Potential Mechanisms of Evolutionary Specialization.</title>
        <authorList>
            <person name="Sun Y."/>
            <person name="Deng T."/>
            <person name="Zhang A."/>
            <person name="Moore M.J."/>
            <person name="Landis J.B."/>
            <person name="Lin N."/>
            <person name="Zhang H."/>
            <person name="Zhang X."/>
            <person name="Huang J."/>
            <person name="Zhang X."/>
            <person name="Sun H."/>
            <person name="Wang H."/>
        </authorList>
    </citation>
    <scope>NUCLEOTIDE SEQUENCE [LARGE SCALE GENOMIC DNA]</scope>
    <source>
        <strain evidence="4">TB1705</strain>
        <tissue evidence="4">Leaf</tissue>
    </source>
</reference>
<keyword evidence="5" id="KW-1185">Reference proteome</keyword>
<dbReference type="Gene3D" id="3.30.40.10">
    <property type="entry name" value="Zinc/RING finger domain, C3HC4 (zinc finger)"/>
    <property type="match status" value="1"/>
</dbReference>
<protein>
    <recommendedName>
        <fullName evidence="6">RING-type domain-containing protein</fullName>
    </recommendedName>
</protein>
<dbReference type="Proteomes" id="UP000541444">
    <property type="component" value="Unassembled WGS sequence"/>
</dbReference>
<dbReference type="OrthoDB" id="8062037at2759"/>
<evidence type="ECO:0000313" key="5">
    <source>
        <dbReference type="Proteomes" id="UP000541444"/>
    </source>
</evidence>
<evidence type="ECO:0008006" key="6">
    <source>
        <dbReference type="Google" id="ProtNLM"/>
    </source>
</evidence>
<keyword evidence="3" id="KW-0862">Zinc</keyword>
<accession>A0A7J7MU82</accession>
<organism evidence="4 5">
    <name type="scientific">Kingdonia uniflora</name>
    <dbReference type="NCBI Taxonomy" id="39325"/>
    <lineage>
        <taxon>Eukaryota</taxon>
        <taxon>Viridiplantae</taxon>
        <taxon>Streptophyta</taxon>
        <taxon>Embryophyta</taxon>
        <taxon>Tracheophyta</taxon>
        <taxon>Spermatophyta</taxon>
        <taxon>Magnoliopsida</taxon>
        <taxon>Ranunculales</taxon>
        <taxon>Circaeasteraceae</taxon>
        <taxon>Kingdonia</taxon>
    </lineage>
</organism>
<dbReference type="GO" id="GO:0061630">
    <property type="term" value="F:ubiquitin protein ligase activity"/>
    <property type="evidence" value="ECO:0007669"/>
    <property type="project" value="TreeGrafter"/>
</dbReference>
<comment type="caution">
    <text evidence="4">The sequence shown here is derived from an EMBL/GenBank/DDBJ whole genome shotgun (WGS) entry which is preliminary data.</text>
</comment>
<dbReference type="EMBL" id="JACGCM010001226">
    <property type="protein sequence ID" value="KAF6158362.1"/>
    <property type="molecule type" value="Genomic_DNA"/>
</dbReference>
<dbReference type="GO" id="GO:0016567">
    <property type="term" value="P:protein ubiquitination"/>
    <property type="evidence" value="ECO:0007669"/>
    <property type="project" value="TreeGrafter"/>
</dbReference>
<dbReference type="SUPFAM" id="SSF57850">
    <property type="entry name" value="RING/U-box"/>
    <property type="match status" value="1"/>
</dbReference>
<dbReference type="PANTHER" id="PTHR45969:SF33">
    <property type="entry name" value="RING ZINC FINGER PROTEIN-RELATED"/>
    <property type="match status" value="1"/>
</dbReference>
<evidence type="ECO:0000256" key="2">
    <source>
        <dbReference type="ARBA" id="ARBA00022771"/>
    </source>
</evidence>
<name>A0A7J7MU82_9MAGN</name>
<proteinExistence type="predicted"/>
<dbReference type="GO" id="GO:0008270">
    <property type="term" value="F:zinc ion binding"/>
    <property type="evidence" value="ECO:0007669"/>
    <property type="project" value="UniProtKB-KW"/>
</dbReference>
<dbReference type="InterPro" id="IPR013083">
    <property type="entry name" value="Znf_RING/FYVE/PHD"/>
</dbReference>
<dbReference type="PANTHER" id="PTHR45969">
    <property type="entry name" value="RING ZINC FINGER PROTEIN-RELATED"/>
    <property type="match status" value="1"/>
</dbReference>
<evidence type="ECO:0000256" key="1">
    <source>
        <dbReference type="ARBA" id="ARBA00022723"/>
    </source>
</evidence>
<evidence type="ECO:0000256" key="3">
    <source>
        <dbReference type="ARBA" id="ARBA00022833"/>
    </source>
</evidence>
<dbReference type="AlphaFoldDB" id="A0A7J7MU82"/>